<dbReference type="GO" id="GO:0051539">
    <property type="term" value="F:4 iron, 4 sulfur cluster binding"/>
    <property type="evidence" value="ECO:0007669"/>
    <property type="project" value="UniProtKB-KW"/>
</dbReference>
<evidence type="ECO:0000313" key="9">
    <source>
        <dbReference type="EMBL" id="KRK18314.1"/>
    </source>
</evidence>
<dbReference type="GO" id="GO:0046872">
    <property type="term" value="F:metal ion binding"/>
    <property type="evidence" value="ECO:0007669"/>
    <property type="project" value="UniProtKB-KW"/>
</dbReference>
<sequence>MATILPADLLTRGWQTVHGNVEGLVPGNGSLTPRFILVGEAPGETEVTSHKPFTGRAGIELDKSLATLGVTRAEVFITSAYRSRPFKLVTKTSKRTGETYQKKDNRPPTKQEMISQAFLLDYELAHLPTDLILTIGNTGLQRLLGNDYRVSSVHGQLFTGPVRRYDYDQKKFVPTQRSYRIMPTFHPAAVFYNRQLQVDLAADLAQFKQLL</sequence>
<feature type="domain" description="Uracil-DNA glycosylase-like" evidence="8">
    <location>
        <begin position="26"/>
        <end position="205"/>
    </location>
</feature>
<evidence type="ECO:0000259" key="8">
    <source>
        <dbReference type="SMART" id="SM00986"/>
    </source>
</evidence>
<evidence type="ECO:0000256" key="6">
    <source>
        <dbReference type="ARBA" id="ARBA00023014"/>
    </source>
</evidence>
<reference evidence="9 10" key="1">
    <citation type="journal article" date="2015" name="Genome Announc.">
        <title>Expanding the biotechnology potential of lactobacilli through comparative genomics of 213 strains and associated genera.</title>
        <authorList>
            <person name="Sun Z."/>
            <person name="Harris H.M."/>
            <person name="McCann A."/>
            <person name="Guo C."/>
            <person name="Argimon S."/>
            <person name="Zhang W."/>
            <person name="Yang X."/>
            <person name="Jeffery I.B."/>
            <person name="Cooney J.C."/>
            <person name="Kagawa T.F."/>
            <person name="Liu W."/>
            <person name="Song Y."/>
            <person name="Salvetti E."/>
            <person name="Wrobel A."/>
            <person name="Rasinkangas P."/>
            <person name="Parkhill J."/>
            <person name="Rea M.C."/>
            <person name="O'Sullivan O."/>
            <person name="Ritari J."/>
            <person name="Douillard F.P."/>
            <person name="Paul Ross R."/>
            <person name="Yang R."/>
            <person name="Briner A.E."/>
            <person name="Felis G.E."/>
            <person name="de Vos W.M."/>
            <person name="Barrangou R."/>
            <person name="Klaenhammer T.R."/>
            <person name="Caufield P.W."/>
            <person name="Cui Y."/>
            <person name="Zhang H."/>
            <person name="O'Toole P.W."/>
        </authorList>
    </citation>
    <scope>NUCLEOTIDE SEQUENCE [LARGE SCALE GENOMIC DNA]</scope>
    <source>
        <strain evidence="9 10">DSM 20001</strain>
    </source>
</reference>
<evidence type="ECO:0000256" key="4">
    <source>
        <dbReference type="ARBA" id="ARBA00022801"/>
    </source>
</evidence>
<organism evidence="9 10">
    <name type="scientific">Loigolactobacillus coryniformis subsp. coryniformis KCTC 3167 = DSM 20001</name>
    <dbReference type="NCBI Taxonomy" id="913848"/>
    <lineage>
        <taxon>Bacteria</taxon>
        <taxon>Bacillati</taxon>
        <taxon>Bacillota</taxon>
        <taxon>Bacilli</taxon>
        <taxon>Lactobacillales</taxon>
        <taxon>Lactobacillaceae</taxon>
        <taxon>Loigolactobacillus</taxon>
    </lineage>
</organism>
<dbReference type="CDD" id="cd10030">
    <property type="entry name" value="UDG-F4_TTUDGA_SPO1dp_like"/>
    <property type="match status" value="1"/>
</dbReference>
<keyword evidence="3" id="KW-0227">DNA damage</keyword>
<dbReference type="AlphaFoldDB" id="A0A0R1FGG3"/>
<dbReference type="SMART" id="SM00986">
    <property type="entry name" value="UDG"/>
    <property type="match status" value="1"/>
</dbReference>
<evidence type="ECO:0000256" key="1">
    <source>
        <dbReference type="ARBA" id="ARBA00022485"/>
    </source>
</evidence>
<dbReference type="InterPro" id="IPR005122">
    <property type="entry name" value="Uracil-DNA_glycosylase-like"/>
</dbReference>
<evidence type="ECO:0000256" key="5">
    <source>
        <dbReference type="ARBA" id="ARBA00023004"/>
    </source>
</evidence>
<evidence type="ECO:0000256" key="2">
    <source>
        <dbReference type="ARBA" id="ARBA00022723"/>
    </source>
</evidence>
<dbReference type="RefSeq" id="WP_010009924.1">
    <property type="nucleotide sequence ID" value="NZ_AZCN01000018.1"/>
</dbReference>
<dbReference type="GO" id="GO:0097506">
    <property type="term" value="F:deaminated base DNA N-glycosylase activity"/>
    <property type="evidence" value="ECO:0007669"/>
    <property type="project" value="UniProtKB-ARBA"/>
</dbReference>
<dbReference type="PATRIC" id="fig|913848.6.peg.676"/>
<evidence type="ECO:0000313" key="10">
    <source>
        <dbReference type="Proteomes" id="UP000051181"/>
    </source>
</evidence>
<accession>A0A0R1FGG3</accession>
<comment type="caution">
    <text evidence="9">The sequence shown here is derived from an EMBL/GenBank/DDBJ whole genome shotgun (WGS) entry which is preliminary data.</text>
</comment>
<dbReference type="PANTHER" id="PTHR33693:SF1">
    <property type="entry name" value="TYPE-4 URACIL-DNA GLYCOSYLASE"/>
    <property type="match status" value="1"/>
</dbReference>
<gene>
    <name evidence="9" type="ORF">FD22_GL000653</name>
</gene>
<dbReference type="PANTHER" id="PTHR33693">
    <property type="entry name" value="TYPE-5 URACIL-DNA GLYCOSYLASE"/>
    <property type="match status" value="1"/>
</dbReference>
<dbReference type="InterPro" id="IPR051536">
    <property type="entry name" value="UDG_Type-4/5"/>
</dbReference>
<keyword evidence="7" id="KW-0234">DNA repair</keyword>
<evidence type="ECO:0000256" key="7">
    <source>
        <dbReference type="ARBA" id="ARBA00023204"/>
    </source>
</evidence>
<proteinExistence type="predicted"/>
<keyword evidence="4" id="KW-0378">Hydrolase</keyword>
<keyword evidence="2" id="KW-0479">Metal-binding</keyword>
<keyword evidence="6" id="KW-0411">Iron-sulfur</keyword>
<dbReference type="Gene3D" id="3.40.470.10">
    <property type="entry name" value="Uracil-DNA glycosylase-like domain"/>
    <property type="match status" value="1"/>
</dbReference>
<keyword evidence="1" id="KW-0004">4Fe-4S</keyword>
<name>A0A0R1FGG3_9LACO</name>
<dbReference type="InterPro" id="IPR036895">
    <property type="entry name" value="Uracil-DNA_glycosylase-like_sf"/>
</dbReference>
<keyword evidence="5" id="KW-0408">Iron</keyword>
<dbReference type="GO" id="GO:0006281">
    <property type="term" value="P:DNA repair"/>
    <property type="evidence" value="ECO:0007669"/>
    <property type="project" value="UniProtKB-KW"/>
</dbReference>
<dbReference type="Proteomes" id="UP000051181">
    <property type="component" value="Unassembled WGS sequence"/>
</dbReference>
<dbReference type="SUPFAM" id="SSF52141">
    <property type="entry name" value="Uracil-DNA glycosylase-like"/>
    <property type="match status" value="1"/>
</dbReference>
<dbReference type="SMART" id="SM00987">
    <property type="entry name" value="UreE_C"/>
    <property type="match status" value="1"/>
</dbReference>
<evidence type="ECO:0000256" key="3">
    <source>
        <dbReference type="ARBA" id="ARBA00022763"/>
    </source>
</evidence>
<dbReference type="GeneID" id="65917152"/>
<dbReference type="EMBL" id="AZCN01000018">
    <property type="protein sequence ID" value="KRK18314.1"/>
    <property type="molecule type" value="Genomic_DNA"/>
</dbReference>
<dbReference type="Pfam" id="PF03167">
    <property type="entry name" value="UDG"/>
    <property type="match status" value="1"/>
</dbReference>
<protein>
    <submittedName>
        <fullName evidence="9">Uracil-DNA glycosylase family protein</fullName>
    </submittedName>
</protein>
<dbReference type="eggNOG" id="COG1573">
    <property type="taxonomic scope" value="Bacteria"/>
</dbReference>